<keyword evidence="6 10" id="KW-0697">Rotamase</keyword>
<dbReference type="GO" id="GO:0005634">
    <property type="term" value="C:nucleus"/>
    <property type="evidence" value="ECO:0007669"/>
    <property type="project" value="TreeGrafter"/>
</dbReference>
<dbReference type="PANTHER" id="PTHR10012">
    <property type="entry name" value="SERINE/THREONINE-PROTEIN PHOSPHATASE 2A REGULATORY SUBUNIT B"/>
    <property type="match status" value="1"/>
</dbReference>
<evidence type="ECO:0000256" key="7">
    <source>
        <dbReference type="ARBA" id="ARBA00023235"/>
    </source>
</evidence>
<dbReference type="GO" id="GO:0005737">
    <property type="term" value="C:cytoplasm"/>
    <property type="evidence" value="ECO:0007669"/>
    <property type="project" value="UniProtKB-SubCell"/>
</dbReference>
<evidence type="ECO:0000256" key="3">
    <source>
        <dbReference type="ARBA" id="ARBA00011019"/>
    </source>
</evidence>
<dbReference type="CDD" id="cd04087">
    <property type="entry name" value="PTPA"/>
    <property type="match status" value="1"/>
</dbReference>
<comment type="similarity">
    <text evidence="3 10">Belongs to the PTPA-type PPIase family.</text>
</comment>
<name>A0AAE1DUP7_9GAST</name>
<gene>
    <name evidence="12" type="ORF">RRG08_063029</name>
</gene>
<dbReference type="GO" id="GO:0003755">
    <property type="term" value="F:peptidyl-prolyl cis-trans isomerase activity"/>
    <property type="evidence" value="ECO:0007669"/>
    <property type="project" value="UniProtKB-KW"/>
</dbReference>
<comment type="caution">
    <text evidence="12">The sequence shown here is derived from an EMBL/GenBank/DDBJ whole genome shotgun (WGS) entry which is preliminary data.</text>
</comment>
<keyword evidence="5 10" id="KW-0963">Cytoplasm</keyword>
<evidence type="ECO:0000256" key="8">
    <source>
        <dbReference type="ARBA" id="ARBA00044786"/>
    </source>
</evidence>
<comment type="function">
    <text evidence="10">PPIases accelerate the folding of proteins. It catalyzes the cis-trans isomerization of proline imidic peptide bonds in oligopeptides.</text>
</comment>
<dbReference type="EC" id="5.2.1.8" evidence="4 10"/>
<protein>
    <recommendedName>
        <fullName evidence="8 10">Serine/threonine-protein phosphatase 2A activator</fullName>
        <ecNumber evidence="4 10">5.2.1.8</ecNumber>
    </recommendedName>
    <alternativeName>
        <fullName evidence="9 10">Phosphotyrosyl phosphatase activator</fullName>
    </alternativeName>
</protein>
<feature type="compositionally biased region" description="Low complexity" evidence="11">
    <location>
        <begin position="326"/>
        <end position="353"/>
    </location>
</feature>
<dbReference type="GO" id="GO:0007052">
    <property type="term" value="P:mitotic spindle organization"/>
    <property type="evidence" value="ECO:0007669"/>
    <property type="project" value="TreeGrafter"/>
</dbReference>
<accession>A0AAE1DUP7</accession>
<dbReference type="Proteomes" id="UP001283361">
    <property type="component" value="Unassembled WGS sequence"/>
</dbReference>
<comment type="subcellular location">
    <subcellularLocation>
        <location evidence="2 10">Cytoplasm</location>
    </subcellularLocation>
</comment>
<dbReference type="PANTHER" id="PTHR10012:SF0">
    <property type="entry name" value="SERINE_THREONINE-PROTEIN PHOSPHATASE 2A ACTIVATOR"/>
    <property type="match status" value="1"/>
</dbReference>
<dbReference type="Gene3D" id="1.20.120.1150">
    <property type="match status" value="1"/>
</dbReference>
<evidence type="ECO:0000256" key="5">
    <source>
        <dbReference type="ARBA" id="ARBA00022490"/>
    </source>
</evidence>
<proteinExistence type="inferred from homology"/>
<evidence type="ECO:0000256" key="4">
    <source>
        <dbReference type="ARBA" id="ARBA00013194"/>
    </source>
</evidence>
<evidence type="ECO:0000256" key="9">
    <source>
        <dbReference type="ARBA" id="ARBA00044820"/>
    </source>
</evidence>
<evidence type="ECO:0000256" key="11">
    <source>
        <dbReference type="SAM" id="MobiDB-lite"/>
    </source>
</evidence>
<keyword evidence="7 10" id="KW-0413">Isomerase</keyword>
<dbReference type="FunFam" id="1.20.120.1150:FF:000002">
    <property type="entry name" value="Serine/threonine-protein phosphatase 2A activator"/>
    <property type="match status" value="1"/>
</dbReference>
<evidence type="ECO:0000256" key="1">
    <source>
        <dbReference type="ARBA" id="ARBA00000971"/>
    </source>
</evidence>
<reference evidence="12" key="1">
    <citation type="journal article" date="2023" name="G3 (Bethesda)">
        <title>A reference genome for the long-term kleptoplast-retaining sea slug Elysia crispata morphotype clarki.</title>
        <authorList>
            <person name="Eastman K.E."/>
            <person name="Pendleton A.L."/>
            <person name="Shaikh M.A."/>
            <person name="Suttiyut T."/>
            <person name="Ogas R."/>
            <person name="Tomko P."/>
            <person name="Gavelis G."/>
            <person name="Widhalm J.R."/>
            <person name="Wisecaver J.H."/>
        </authorList>
    </citation>
    <scope>NUCLEOTIDE SEQUENCE</scope>
    <source>
        <strain evidence="12">ECLA1</strain>
    </source>
</reference>
<dbReference type="AlphaFoldDB" id="A0AAE1DUP7"/>
<dbReference type="GO" id="GO:0000159">
    <property type="term" value="C:protein phosphatase type 2A complex"/>
    <property type="evidence" value="ECO:0007669"/>
    <property type="project" value="TreeGrafter"/>
</dbReference>
<dbReference type="InterPro" id="IPR004327">
    <property type="entry name" value="Phstyr_phstse_ac"/>
</dbReference>
<organism evidence="12 13">
    <name type="scientific">Elysia crispata</name>
    <name type="common">lettuce slug</name>
    <dbReference type="NCBI Taxonomy" id="231223"/>
    <lineage>
        <taxon>Eukaryota</taxon>
        <taxon>Metazoa</taxon>
        <taxon>Spiralia</taxon>
        <taxon>Lophotrochozoa</taxon>
        <taxon>Mollusca</taxon>
        <taxon>Gastropoda</taxon>
        <taxon>Heterobranchia</taxon>
        <taxon>Euthyneura</taxon>
        <taxon>Panpulmonata</taxon>
        <taxon>Sacoglossa</taxon>
        <taxon>Placobranchoidea</taxon>
        <taxon>Plakobranchidae</taxon>
        <taxon>Elysia</taxon>
    </lineage>
</organism>
<evidence type="ECO:0000256" key="10">
    <source>
        <dbReference type="RuleBase" id="RU361210"/>
    </source>
</evidence>
<evidence type="ECO:0000256" key="6">
    <source>
        <dbReference type="ARBA" id="ARBA00023110"/>
    </source>
</evidence>
<dbReference type="SUPFAM" id="SSF140984">
    <property type="entry name" value="PTPA-like"/>
    <property type="match status" value="1"/>
</dbReference>
<evidence type="ECO:0000313" key="12">
    <source>
        <dbReference type="EMBL" id="KAK3783629.1"/>
    </source>
</evidence>
<dbReference type="PIRSF" id="PIRSF016325">
    <property type="entry name" value="Phstyr_phstse_ac"/>
    <property type="match status" value="1"/>
</dbReference>
<evidence type="ECO:0000313" key="13">
    <source>
        <dbReference type="Proteomes" id="UP001283361"/>
    </source>
</evidence>
<feature type="compositionally biased region" description="Polar residues" evidence="11">
    <location>
        <begin position="376"/>
        <end position="388"/>
    </location>
</feature>
<keyword evidence="13" id="KW-1185">Reference proteome</keyword>
<comment type="catalytic activity">
    <reaction evidence="1 10">
        <text>[protein]-peptidylproline (omega=180) = [protein]-peptidylproline (omega=0)</text>
        <dbReference type="Rhea" id="RHEA:16237"/>
        <dbReference type="Rhea" id="RHEA-COMP:10747"/>
        <dbReference type="Rhea" id="RHEA-COMP:10748"/>
        <dbReference type="ChEBI" id="CHEBI:83833"/>
        <dbReference type="ChEBI" id="CHEBI:83834"/>
        <dbReference type="EC" id="5.2.1.8"/>
    </reaction>
</comment>
<evidence type="ECO:0000256" key="2">
    <source>
        <dbReference type="ARBA" id="ARBA00004496"/>
    </source>
</evidence>
<dbReference type="Pfam" id="PF03095">
    <property type="entry name" value="PTPA"/>
    <property type="match status" value="1"/>
</dbReference>
<dbReference type="InterPro" id="IPR043170">
    <property type="entry name" value="PTPA_C_lid"/>
</dbReference>
<dbReference type="GO" id="GO:0008160">
    <property type="term" value="F:protein tyrosine phosphatase activator activity"/>
    <property type="evidence" value="ECO:0007669"/>
    <property type="project" value="TreeGrafter"/>
</dbReference>
<dbReference type="InterPro" id="IPR037218">
    <property type="entry name" value="PTPA_sf"/>
</dbReference>
<dbReference type="EMBL" id="JAWDGP010002376">
    <property type="protein sequence ID" value="KAK3783629.1"/>
    <property type="molecule type" value="Genomic_DNA"/>
</dbReference>
<sequence>MSAQYGMDSSSETENELDLSWHIFLKPEKQLKSPADMPQWISSKAYSNIVGFILTLNEAVKNKKISDEYPVSQEIEKMVGLLETIDGWIAETPPIDQPQRFGNKAFRTIYSRLKEESPNMVEKILPSELTPAVPELCTYLVESIGNDTRIDYGTGHELAFVAFLCCACRVGMFKEEDYPALVLRIFDRYLYLVRKLQTTYRMEPAGSQGVWSLDDFQFLPFLWGSAQFYDHPRIRPKSFPEEEIYNSFYKDYLFLAAIKYINMVKSGPFAEHSNQLWGISGVAGWPKVNSGLIKMYKAEVLGKFPVVQHFLFGSLLTMQPAPPRSQFSSFSTMSSTEPSLQSSPKLSSTSGAFLPPPPGLAPWAVSRHSGTMAPTLRQTTHLQKDQNNPSQSTSDQTTEDTSPDTTCQGCL</sequence>
<feature type="region of interest" description="Disordered" evidence="11">
    <location>
        <begin position="326"/>
        <end position="411"/>
    </location>
</feature>